<name>A0A1M5UR66_FLAJO</name>
<dbReference type="Proteomes" id="UP000184112">
    <property type="component" value="Unassembled WGS sequence"/>
</dbReference>
<sequence>MESLEMIPADEFCLHHNIEISFIYSLRDSGLLEVVASEERLFVPIEQLAHLEKLARLHFNLNINLEGLETINHLLDKINEMQHHIVHLSNRLKRYEDMS</sequence>
<evidence type="ECO:0000313" key="2">
    <source>
        <dbReference type="Proteomes" id="UP000184112"/>
    </source>
</evidence>
<dbReference type="EMBL" id="FQWH01000014">
    <property type="protein sequence ID" value="SHH65552.1"/>
    <property type="molecule type" value="Genomic_DNA"/>
</dbReference>
<protein>
    <submittedName>
        <fullName evidence="1">MerR HTH family regulatory protein</fullName>
    </submittedName>
</protein>
<reference evidence="1 2" key="1">
    <citation type="submission" date="2016-11" db="EMBL/GenBank/DDBJ databases">
        <authorList>
            <person name="Jaros S."/>
            <person name="Januszkiewicz K."/>
            <person name="Wedrychowicz H."/>
        </authorList>
    </citation>
    <scope>NUCLEOTIDE SEQUENCE [LARGE SCALE GENOMIC DNA]</scope>
    <source>
        <strain evidence="1 2">DSM 6792</strain>
    </source>
</reference>
<accession>A0A1M5UR66</accession>
<dbReference type="Pfam" id="PF13591">
    <property type="entry name" value="MerR_2"/>
    <property type="match status" value="1"/>
</dbReference>
<proteinExistence type="predicted"/>
<gene>
    <name evidence="1" type="ORF">SAMN05444388_114112</name>
</gene>
<evidence type="ECO:0000313" key="1">
    <source>
        <dbReference type="EMBL" id="SHH65552.1"/>
    </source>
</evidence>
<dbReference type="Gene3D" id="1.10.1660.10">
    <property type="match status" value="1"/>
</dbReference>
<dbReference type="RefSeq" id="WP_073411067.1">
    <property type="nucleotide sequence ID" value="NZ_FQWH01000014.1"/>
</dbReference>
<dbReference type="AlphaFoldDB" id="A0A1M5UR66"/>
<organism evidence="1 2">
    <name type="scientific">Flavobacterium johnsoniae</name>
    <name type="common">Cytophaga johnsonae</name>
    <dbReference type="NCBI Taxonomy" id="986"/>
    <lineage>
        <taxon>Bacteria</taxon>
        <taxon>Pseudomonadati</taxon>
        <taxon>Bacteroidota</taxon>
        <taxon>Flavobacteriia</taxon>
        <taxon>Flavobacteriales</taxon>
        <taxon>Flavobacteriaceae</taxon>
        <taxon>Flavobacterium</taxon>
    </lineage>
</organism>